<comment type="caution">
    <text evidence="1">The sequence shown here is derived from an EMBL/GenBank/DDBJ whole genome shotgun (WGS) entry which is preliminary data.</text>
</comment>
<proteinExistence type="predicted"/>
<protein>
    <submittedName>
        <fullName evidence="1">Uncharacterized protein</fullName>
    </submittedName>
</protein>
<gene>
    <name evidence="1" type="ORF">F5148DRAFT_1209294</name>
</gene>
<evidence type="ECO:0000313" key="1">
    <source>
        <dbReference type="EMBL" id="KAI9464799.1"/>
    </source>
</evidence>
<feature type="non-terminal residue" evidence="1">
    <location>
        <position position="1"/>
    </location>
</feature>
<accession>A0ACC0U5P5</accession>
<sequence length="74" mass="7883">MMFSFSRVAAAFTLALSLSSAVYGIGQIARGIAYQEQACYAFLPGASAPNPSAPFSEPTTYLHRPSCQRNCMSA</sequence>
<reference evidence="1" key="1">
    <citation type="submission" date="2021-03" db="EMBL/GenBank/DDBJ databases">
        <title>Evolutionary priming and transition to the ectomycorrhizal habit in an iconic lineage of mushroom-forming fungi: is preadaptation a requirement?</title>
        <authorList>
            <consortium name="DOE Joint Genome Institute"/>
            <person name="Looney B.P."/>
            <person name="Miyauchi S."/>
            <person name="Morin E."/>
            <person name="Drula E."/>
            <person name="Courty P.E."/>
            <person name="Chicoki N."/>
            <person name="Fauchery L."/>
            <person name="Kohler A."/>
            <person name="Kuo A."/>
            <person name="LaButti K."/>
            <person name="Pangilinan J."/>
            <person name="Lipzen A."/>
            <person name="Riley R."/>
            <person name="Andreopoulos W."/>
            <person name="He G."/>
            <person name="Johnson J."/>
            <person name="Barry K.W."/>
            <person name="Grigoriev I.V."/>
            <person name="Nagy L."/>
            <person name="Hibbett D."/>
            <person name="Henrissat B."/>
            <person name="Matheny P.B."/>
            <person name="Labbe J."/>
            <person name="Martin A.F."/>
        </authorList>
    </citation>
    <scope>NUCLEOTIDE SEQUENCE</scope>
    <source>
        <strain evidence="1">BPL698</strain>
    </source>
</reference>
<evidence type="ECO:0000313" key="2">
    <source>
        <dbReference type="Proteomes" id="UP001207468"/>
    </source>
</evidence>
<name>A0ACC0U5P5_9AGAM</name>
<organism evidence="1 2">
    <name type="scientific">Russula earlei</name>
    <dbReference type="NCBI Taxonomy" id="71964"/>
    <lineage>
        <taxon>Eukaryota</taxon>
        <taxon>Fungi</taxon>
        <taxon>Dikarya</taxon>
        <taxon>Basidiomycota</taxon>
        <taxon>Agaricomycotina</taxon>
        <taxon>Agaricomycetes</taxon>
        <taxon>Russulales</taxon>
        <taxon>Russulaceae</taxon>
        <taxon>Russula</taxon>
    </lineage>
</organism>
<dbReference type="Proteomes" id="UP001207468">
    <property type="component" value="Unassembled WGS sequence"/>
</dbReference>
<keyword evidence="2" id="KW-1185">Reference proteome</keyword>
<dbReference type="EMBL" id="JAGFNK010000147">
    <property type="protein sequence ID" value="KAI9464799.1"/>
    <property type="molecule type" value="Genomic_DNA"/>
</dbReference>